<dbReference type="PANTHER" id="PTHR31142:SF22">
    <property type="entry name" value="TOBAMOVIRUS MULTIPLICATION PROTEIN 1-LIKE"/>
    <property type="match status" value="1"/>
</dbReference>
<evidence type="ECO:0000313" key="8">
    <source>
        <dbReference type="EMBL" id="KMZ59281.1"/>
    </source>
</evidence>
<feature type="transmembrane region" description="Helical" evidence="6">
    <location>
        <begin position="227"/>
        <end position="248"/>
    </location>
</feature>
<evidence type="ECO:0000259" key="7">
    <source>
        <dbReference type="Pfam" id="PF06454"/>
    </source>
</evidence>
<evidence type="ECO:0000256" key="2">
    <source>
        <dbReference type="ARBA" id="ARBA00006779"/>
    </source>
</evidence>
<gene>
    <name evidence="8" type="ORF">ZOSMA_6G02180</name>
</gene>
<keyword evidence="9" id="KW-1185">Reference proteome</keyword>
<evidence type="ECO:0000256" key="6">
    <source>
        <dbReference type="SAM" id="Phobius"/>
    </source>
</evidence>
<evidence type="ECO:0000256" key="3">
    <source>
        <dbReference type="ARBA" id="ARBA00022692"/>
    </source>
</evidence>
<reference evidence="9" key="1">
    <citation type="journal article" date="2016" name="Nature">
        <title>The genome of the seagrass Zostera marina reveals angiosperm adaptation to the sea.</title>
        <authorList>
            <person name="Olsen J.L."/>
            <person name="Rouze P."/>
            <person name="Verhelst B."/>
            <person name="Lin Y.-C."/>
            <person name="Bayer T."/>
            <person name="Collen J."/>
            <person name="Dattolo E."/>
            <person name="De Paoli E."/>
            <person name="Dittami S."/>
            <person name="Maumus F."/>
            <person name="Michel G."/>
            <person name="Kersting A."/>
            <person name="Lauritano C."/>
            <person name="Lohaus R."/>
            <person name="Toepel M."/>
            <person name="Tonon T."/>
            <person name="Vanneste K."/>
            <person name="Amirebrahimi M."/>
            <person name="Brakel J."/>
            <person name="Bostroem C."/>
            <person name="Chovatia M."/>
            <person name="Grimwood J."/>
            <person name="Jenkins J.W."/>
            <person name="Jueterbock A."/>
            <person name="Mraz A."/>
            <person name="Stam W.T."/>
            <person name="Tice H."/>
            <person name="Bornberg-Bauer E."/>
            <person name="Green P.J."/>
            <person name="Pearson G.A."/>
            <person name="Procaccini G."/>
            <person name="Duarte C.M."/>
            <person name="Schmutz J."/>
            <person name="Reusch T.B.H."/>
            <person name="Van de Peer Y."/>
        </authorList>
    </citation>
    <scope>NUCLEOTIDE SEQUENCE [LARGE SCALE GENOMIC DNA]</scope>
    <source>
        <strain evidence="9">cv. Finnish</strain>
    </source>
</reference>
<feature type="transmembrane region" description="Helical" evidence="6">
    <location>
        <begin position="185"/>
        <end position="206"/>
    </location>
</feature>
<comment type="caution">
    <text evidence="8">The sequence shown here is derived from an EMBL/GenBank/DDBJ whole genome shotgun (WGS) entry which is preliminary data.</text>
</comment>
<dbReference type="OMA" id="EWQRFIF"/>
<comment type="subcellular location">
    <subcellularLocation>
        <location evidence="1">Vacuole membrane</location>
        <topology evidence="1">Multi-pass membrane protein</topology>
    </subcellularLocation>
</comment>
<name>A0A0K9NR88_ZOSMR</name>
<dbReference type="Proteomes" id="UP000036987">
    <property type="component" value="Unassembled WGS sequence"/>
</dbReference>
<comment type="similarity">
    <text evidence="2">Belongs to the plant tobamovirus multiplication TOM1 protein family.</text>
</comment>
<keyword evidence="3 6" id="KW-0812">Transmembrane</keyword>
<dbReference type="AlphaFoldDB" id="A0A0K9NR88"/>
<dbReference type="PANTHER" id="PTHR31142">
    <property type="entry name" value="TOBAMOVIRUS MULTIPLICATION PROTEIN 1-LIKE ISOFORM X1"/>
    <property type="match status" value="1"/>
</dbReference>
<keyword evidence="4 6" id="KW-1133">Transmembrane helix</keyword>
<feature type="transmembrane region" description="Helical" evidence="6">
    <location>
        <begin position="119"/>
        <end position="138"/>
    </location>
</feature>
<feature type="domain" description="THH1/TOM1/TOM3" evidence="7">
    <location>
        <begin position="27"/>
        <end position="291"/>
    </location>
</feature>
<feature type="transmembrane region" description="Helical" evidence="6">
    <location>
        <begin position="150"/>
        <end position="173"/>
    </location>
</feature>
<feature type="transmembrane region" description="Helical" evidence="6">
    <location>
        <begin position="80"/>
        <end position="99"/>
    </location>
</feature>
<feature type="transmembrane region" description="Helical" evidence="6">
    <location>
        <begin position="264"/>
        <end position="282"/>
    </location>
</feature>
<protein>
    <submittedName>
        <fullName evidence="8">Tobamovirus multiplication protein 1</fullName>
    </submittedName>
</protein>
<evidence type="ECO:0000313" key="9">
    <source>
        <dbReference type="Proteomes" id="UP000036987"/>
    </source>
</evidence>
<feature type="transmembrane region" description="Helical" evidence="6">
    <location>
        <begin position="44"/>
        <end position="68"/>
    </location>
</feature>
<dbReference type="InterPro" id="IPR009457">
    <property type="entry name" value="THH1/TOM1/TOM3_dom"/>
</dbReference>
<dbReference type="InterPro" id="IPR040226">
    <property type="entry name" value="THH1/TOM1/TOM3"/>
</dbReference>
<keyword evidence="5 6" id="KW-0472">Membrane</keyword>
<dbReference type="Pfam" id="PF06454">
    <property type="entry name" value="THH1_TOM1-3_dom"/>
    <property type="match status" value="1"/>
</dbReference>
<proteinExistence type="inferred from homology"/>
<dbReference type="OrthoDB" id="19798at2759"/>
<sequence>MGGWSETMWIFLEGDKTTASAVFGGKLRSWWDQINMSEEWHRTIFFLLCGCYSFVSLVALVQLIQIQLRVMDFGWTTQKTFHFMNFIVNGLRAILFGFYQNIFLIRPKVLEMALVDFPGLLFFTTYTLLVLFWAEIYHQARNLPIDKLKPAYFIINLAVYLIQGLVWVCAWLSSNSVALEISELFVAVFSFLAALGFMIYGGRLFILLKRFPIQSRGREKKMAEVGLVTAICCICFLARCIAVAYSAFDKGADLDILKHPILNFIYYMLVEVIPSGMVLFILRKLPPKRNSYHVIR</sequence>
<dbReference type="GO" id="GO:0005774">
    <property type="term" value="C:vacuolar membrane"/>
    <property type="evidence" value="ECO:0007669"/>
    <property type="project" value="UniProtKB-SubCell"/>
</dbReference>
<evidence type="ECO:0000256" key="1">
    <source>
        <dbReference type="ARBA" id="ARBA00004128"/>
    </source>
</evidence>
<evidence type="ECO:0000256" key="5">
    <source>
        <dbReference type="ARBA" id="ARBA00023136"/>
    </source>
</evidence>
<accession>A0A0K9NR88</accession>
<evidence type="ECO:0000256" key="4">
    <source>
        <dbReference type="ARBA" id="ARBA00022989"/>
    </source>
</evidence>
<organism evidence="8 9">
    <name type="scientific">Zostera marina</name>
    <name type="common">Eelgrass</name>
    <dbReference type="NCBI Taxonomy" id="29655"/>
    <lineage>
        <taxon>Eukaryota</taxon>
        <taxon>Viridiplantae</taxon>
        <taxon>Streptophyta</taxon>
        <taxon>Embryophyta</taxon>
        <taxon>Tracheophyta</taxon>
        <taxon>Spermatophyta</taxon>
        <taxon>Magnoliopsida</taxon>
        <taxon>Liliopsida</taxon>
        <taxon>Zosteraceae</taxon>
        <taxon>Zostera</taxon>
    </lineage>
</organism>
<dbReference type="EMBL" id="LFYR01001803">
    <property type="protein sequence ID" value="KMZ59281.1"/>
    <property type="molecule type" value="Genomic_DNA"/>
</dbReference>